<dbReference type="SUPFAM" id="SSF53474">
    <property type="entry name" value="alpha/beta-Hydrolases"/>
    <property type="match status" value="1"/>
</dbReference>
<proteinExistence type="predicted"/>
<gene>
    <name evidence="2" type="ORF">ACFP3M_31695</name>
</gene>
<feature type="transmembrane region" description="Helical" evidence="1">
    <location>
        <begin position="620"/>
        <end position="638"/>
    </location>
</feature>
<feature type="transmembrane region" description="Helical" evidence="1">
    <location>
        <begin position="285"/>
        <end position="305"/>
    </location>
</feature>
<feature type="transmembrane region" description="Helical" evidence="1">
    <location>
        <begin position="175"/>
        <end position="191"/>
    </location>
</feature>
<dbReference type="EMBL" id="JBHSPW010000021">
    <property type="protein sequence ID" value="MFC5897378.1"/>
    <property type="molecule type" value="Genomic_DNA"/>
</dbReference>
<keyword evidence="3" id="KW-1185">Reference proteome</keyword>
<dbReference type="RefSeq" id="WP_345085425.1">
    <property type="nucleotide sequence ID" value="NZ_BAAAWG010000009.1"/>
</dbReference>
<evidence type="ECO:0000313" key="2">
    <source>
        <dbReference type="EMBL" id="MFC5897378.1"/>
    </source>
</evidence>
<comment type="caution">
    <text evidence="2">The sequence shown here is derived from an EMBL/GenBank/DDBJ whole genome shotgun (WGS) entry which is preliminary data.</text>
</comment>
<feature type="transmembrane region" description="Helical" evidence="1">
    <location>
        <begin position="676"/>
        <end position="696"/>
    </location>
</feature>
<evidence type="ECO:0008006" key="4">
    <source>
        <dbReference type="Google" id="ProtNLM"/>
    </source>
</evidence>
<feature type="transmembrane region" description="Helical" evidence="1">
    <location>
        <begin position="496"/>
        <end position="514"/>
    </location>
</feature>
<sequence>MAKSKQRSTTRWRVGYLFVHGIGNQKPGTALEWGRATFDALRDVHGEQVLAWNDQPLAASPEDAAIRHAEVVISLGGGGASRRALFAEALWADKFTTLGRPSIRRTLTFLVASLPLLLWVVGPDRRDLRVLASPSRGLQTRGEAGLAQMRLLWRLLTLTVIATALAYGISLTAHSLLASAFLLGLLAWFARSRRNLLWHVRVAAIDEERTRLLLAHLHRKVSWMERHCDEVVIVAHSQGGYLMHRVLSPTADRHHPKVRRFIGVGSGLKPITLLKTFDNSRIGPGLWGLVFLVPGWLWGLGPWTWQPIGWLMQSVLRQLYLALQVTVTPSAAFADPRLAELHREAIAAELHRALTAAPSLRLDLAHGAAIVVSLVLASLLGRLIHAALQARPPYPLDLDHHRRDIEWREYSSPHDMVGRMLGPTLPDNVEQPWIAPVGQPLSDHTLYFHRTGVLPRRLAADLLGDLDLRPEAADWNKAVRGLDEVRRQQGTRRRTLHGLLIGTFATLLAAPRLFDRPSVLLAYLHAWLPLALLLLVLTVLFSLLAHRSAGRAARRFTASLSGDTPSRRTRWRVRIVPLGPRLLPTIATSTGGLLAVYGTVRFFLAAREYGETHVWQGYPFLFPIGIGLLFVACASAAGYPVRVRWYGVIAVLGCMALYSAPAPATMGLSWELRPEGTLLGTLGMCLVLGLVGSLHARLRAIDLTAQV</sequence>
<name>A0ABW1FSI6_9ACTN</name>
<feature type="transmembrane region" description="Helical" evidence="1">
    <location>
        <begin position="151"/>
        <end position="169"/>
    </location>
</feature>
<protein>
    <recommendedName>
        <fullName evidence="4">Integral membrane protein</fullName>
    </recommendedName>
</protein>
<feature type="transmembrane region" description="Helical" evidence="1">
    <location>
        <begin position="526"/>
        <end position="545"/>
    </location>
</feature>
<reference evidence="3" key="1">
    <citation type="journal article" date="2019" name="Int. J. Syst. Evol. Microbiol.">
        <title>The Global Catalogue of Microorganisms (GCM) 10K type strain sequencing project: providing services to taxonomists for standard genome sequencing and annotation.</title>
        <authorList>
            <consortium name="The Broad Institute Genomics Platform"/>
            <consortium name="The Broad Institute Genome Sequencing Center for Infectious Disease"/>
            <person name="Wu L."/>
            <person name="Ma J."/>
        </authorList>
    </citation>
    <scope>NUCLEOTIDE SEQUENCE [LARGE SCALE GENOMIC DNA]</scope>
    <source>
        <strain evidence="3">CGMCC 1.15809</strain>
    </source>
</reference>
<accession>A0ABW1FSI6</accession>
<feature type="transmembrane region" description="Helical" evidence="1">
    <location>
        <begin position="645"/>
        <end position="664"/>
    </location>
</feature>
<dbReference type="Proteomes" id="UP001596241">
    <property type="component" value="Unassembled WGS sequence"/>
</dbReference>
<keyword evidence="1" id="KW-1133">Transmembrane helix</keyword>
<feature type="transmembrane region" description="Helical" evidence="1">
    <location>
        <begin position="364"/>
        <end position="384"/>
    </location>
</feature>
<feature type="transmembrane region" description="Helical" evidence="1">
    <location>
        <begin position="582"/>
        <end position="600"/>
    </location>
</feature>
<evidence type="ECO:0000313" key="3">
    <source>
        <dbReference type="Proteomes" id="UP001596241"/>
    </source>
</evidence>
<dbReference type="InterPro" id="IPR029058">
    <property type="entry name" value="AB_hydrolase_fold"/>
</dbReference>
<organism evidence="2 3">
    <name type="scientific">Streptomyces ramulosus</name>
    <dbReference type="NCBI Taxonomy" id="47762"/>
    <lineage>
        <taxon>Bacteria</taxon>
        <taxon>Bacillati</taxon>
        <taxon>Actinomycetota</taxon>
        <taxon>Actinomycetes</taxon>
        <taxon>Kitasatosporales</taxon>
        <taxon>Streptomycetaceae</taxon>
        <taxon>Streptomyces</taxon>
    </lineage>
</organism>
<keyword evidence="1" id="KW-0472">Membrane</keyword>
<keyword evidence="1" id="KW-0812">Transmembrane</keyword>
<evidence type="ECO:0000256" key="1">
    <source>
        <dbReference type="SAM" id="Phobius"/>
    </source>
</evidence>